<protein>
    <recommendedName>
        <fullName evidence="4">YcxB-like protein domain-containing protein</fullName>
    </recommendedName>
</protein>
<keyword evidence="1" id="KW-0812">Transmembrane</keyword>
<dbReference type="Proteomes" id="UP000027734">
    <property type="component" value="Unassembled WGS sequence"/>
</dbReference>
<gene>
    <name evidence="2" type="ORF">DSW25_14110</name>
</gene>
<accession>A0A073IGF8</accession>
<organism evidence="2 3">
    <name type="scientific">Sulfitobacter donghicola DSW-25 = KCTC 12864 = JCM 14565</name>
    <dbReference type="NCBI Taxonomy" id="1300350"/>
    <lineage>
        <taxon>Bacteria</taxon>
        <taxon>Pseudomonadati</taxon>
        <taxon>Pseudomonadota</taxon>
        <taxon>Alphaproteobacteria</taxon>
        <taxon>Rhodobacterales</taxon>
        <taxon>Roseobacteraceae</taxon>
        <taxon>Sulfitobacter</taxon>
    </lineage>
</organism>
<evidence type="ECO:0008006" key="4">
    <source>
        <dbReference type="Google" id="ProtNLM"/>
    </source>
</evidence>
<keyword evidence="1" id="KW-0472">Membrane</keyword>
<proteinExistence type="predicted"/>
<keyword evidence="3" id="KW-1185">Reference proteome</keyword>
<dbReference type="EMBL" id="JAMC01000005">
    <property type="protein sequence ID" value="KEJ88889.1"/>
    <property type="molecule type" value="Genomic_DNA"/>
</dbReference>
<comment type="caution">
    <text evidence="2">The sequence shown here is derived from an EMBL/GenBank/DDBJ whole genome shotgun (WGS) entry which is preliminary data.</text>
</comment>
<feature type="transmembrane region" description="Helical" evidence="1">
    <location>
        <begin position="62"/>
        <end position="81"/>
    </location>
</feature>
<dbReference type="STRING" id="1300350.Z948_2298"/>
<evidence type="ECO:0000313" key="3">
    <source>
        <dbReference type="Proteomes" id="UP000027734"/>
    </source>
</evidence>
<feature type="transmembrane region" description="Helical" evidence="1">
    <location>
        <begin position="36"/>
        <end position="56"/>
    </location>
</feature>
<sequence>MKRYELSYVITPEMQSRAMFVWAKPNKTKGEKWRRAAIFTLGFVALLAVIVTLMRLDVLTVPMLFSALVGFYLGIGVWLISHRVSSQKLVKFANSMLDREGEIHTVISSEQISIRSGVSDSNLSWDYFDEAFSMVDATVLRAGALVYTFPDAALPEGTSPQEFRKDLESWMGAKT</sequence>
<dbReference type="RefSeq" id="WP_025059660.1">
    <property type="nucleotide sequence ID" value="NZ_JAMC01000005.1"/>
</dbReference>
<name>A0A073IGF8_9RHOB</name>
<keyword evidence="1" id="KW-1133">Transmembrane helix</keyword>
<evidence type="ECO:0000256" key="1">
    <source>
        <dbReference type="SAM" id="Phobius"/>
    </source>
</evidence>
<reference evidence="2 3" key="1">
    <citation type="submission" date="2014-01" db="EMBL/GenBank/DDBJ databases">
        <title>Sulfitobacter donghicola JCM 14565 Genome Sequencing.</title>
        <authorList>
            <person name="Lai Q."/>
            <person name="Hong Z."/>
        </authorList>
    </citation>
    <scope>NUCLEOTIDE SEQUENCE [LARGE SCALE GENOMIC DNA]</scope>
    <source>
        <strain evidence="2 3">JCM 14565</strain>
    </source>
</reference>
<dbReference type="AlphaFoldDB" id="A0A073IGF8"/>
<evidence type="ECO:0000313" key="2">
    <source>
        <dbReference type="EMBL" id="KEJ88889.1"/>
    </source>
</evidence>